<sequence length="162" mass="18618">MPGSNWPNVVQTPTSRAGFSCLEDFISTLALYYQEFGLSMILTELYMQCWDPEGPGPKNLDAQILLVWVCPKRGKSPWHSSLQPAHGRAWLYHLPGQTLHIYYGYEKAHSWGEMAKLSYPDYCQRHFARKGGMDAFKRVRWPPFNPSFSLSTYRTVSMTTFG</sequence>
<keyword evidence="2" id="KW-1185">Reference proteome</keyword>
<protein>
    <submittedName>
        <fullName evidence="1">Uncharacterized protein</fullName>
    </submittedName>
</protein>
<dbReference type="Proteomes" id="UP000094043">
    <property type="component" value="Chromosome 8"/>
</dbReference>
<organism evidence="1 2">
    <name type="scientific">Cryptococcus depauperatus CBS 7841</name>
    <dbReference type="NCBI Taxonomy" id="1295531"/>
    <lineage>
        <taxon>Eukaryota</taxon>
        <taxon>Fungi</taxon>
        <taxon>Dikarya</taxon>
        <taxon>Basidiomycota</taxon>
        <taxon>Agaricomycotina</taxon>
        <taxon>Tremellomycetes</taxon>
        <taxon>Tremellales</taxon>
        <taxon>Cryptococcaceae</taxon>
        <taxon>Cryptococcus</taxon>
    </lineage>
</organism>
<proteinExistence type="predicted"/>
<dbReference type="GeneID" id="91090395"/>
<reference evidence="1" key="2">
    <citation type="journal article" date="2022" name="Elife">
        <title>Obligate sexual reproduction of a homothallic fungus closely related to the Cryptococcus pathogenic species complex.</title>
        <authorList>
            <person name="Passer A.R."/>
            <person name="Clancey S.A."/>
            <person name="Shea T."/>
            <person name="David-Palma M."/>
            <person name="Averette A.F."/>
            <person name="Boekhout T."/>
            <person name="Porcel B.M."/>
            <person name="Nowrousian M."/>
            <person name="Cuomo C.A."/>
            <person name="Sun S."/>
            <person name="Heitman J."/>
            <person name="Coelho M.A."/>
        </authorList>
    </citation>
    <scope>NUCLEOTIDE SEQUENCE</scope>
    <source>
        <strain evidence="1">CBS 7841</strain>
    </source>
</reference>
<evidence type="ECO:0000313" key="1">
    <source>
        <dbReference type="EMBL" id="WVN90942.1"/>
    </source>
</evidence>
<dbReference type="KEGG" id="cdep:91090395"/>
<reference evidence="1" key="1">
    <citation type="submission" date="2016-06" db="EMBL/GenBank/DDBJ databases">
        <authorList>
            <person name="Cuomo C."/>
            <person name="Litvintseva A."/>
            <person name="Heitman J."/>
            <person name="Chen Y."/>
            <person name="Sun S."/>
            <person name="Springer D."/>
            <person name="Dromer F."/>
            <person name="Young S."/>
            <person name="Zeng Q."/>
            <person name="Chapman S."/>
            <person name="Gujja S."/>
            <person name="Saif S."/>
            <person name="Birren B."/>
        </authorList>
    </citation>
    <scope>NUCLEOTIDE SEQUENCE</scope>
    <source>
        <strain evidence="1">CBS 7841</strain>
    </source>
</reference>
<accession>A0AAJ8JZ01</accession>
<dbReference type="AlphaFoldDB" id="A0AAJ8JZ01"/>
<name>A0AAJ8JZ01_9TREE</name>
<dbReference type="EMBL" id="CP143791">
    <property type="protein sequence ID" value="WVN90942.1"/>
    <property type="molecule type" value="Genomic_DNA"/>
</dbReference>
<dbReference type="RefSeq" id="XP_066071642.1">
    <property type="nucleotide sequence ID" value="XM_066215545.1"/>
</dbReference>
<reference evidence="1" key="3">
    <citation type="submission" date="2024-01" db="EMBL/GenBank/DDBJ databases">
        <authorList>
            <person name="Coelho M.A."/>
            <person name="David-Palma M."/>
            <person name="Shea T."/>
            <person name="Sun S."/>
            <person name="Cuomo C.A."/>
            <person name="Heitman J."/>
        </authorList>
    </citation>
    <scope>NUCLEOTIDE SEQUENCE</scope>
    <source>
        <strain evidence="1">CBS 7841</strain>
    </source>
</reference>
<gene>
    <name evidence="1" type="ORF">L203_106187</name>
</gene>
<evidence type="ECO:0000313" key="2">
    <source>
        <dbReference type="Proteomes" id="UP000094043"/>
    </source>
</evidence>